<accession>A0A2G8RDH2</accession>
<keyword evidence="2" id="KW-1185">Reference proteome</keyword>
<gene>
    <name evidence="1" type="ORF">P775_13960</name>
</gene>
<dbReference type="InterPro" id="IPR045386">
    <property type="entry name" value="DUF6525"/>
</dbReference>
<evidence type="ECO:0000313" key="2">
    <source>
        <dbReference type="Proteomes" id="UP000231259"/>
    </source>
</evidence>
<organism evidence="1 2">
    <name type="scientific">Puniceibacterium antarcticum</name>
    <dbReference type="NCBI Taxonomy" id="1206336"/>
    <lineage>
        <taxon>Bacteria</taxon>
        <taxon>Pseudomonadati</taxon>
        <taxon>Pseudomonadota</taxon>
        <taxon>Alphaproteobacteria</taxon>
        <taxon>Rhodobacterales</taxon>
        <taxon>Paracoccaceae</taxon>
        <taxon>Puniceibacterium</taxon>
    </lineage>
</organism>
<sequence length="83" mass="9509">MAAYDQLPSELRQWLAQACLPWSPQSALRLWQKTLRACDGDRSRAWNRLSEIETHRLSQECQRIWGREHPAMAGVAPEPAALP</sequence>
<dbReference type="Proteomes" id="UP000231259">
    <property type="component" value="Unassembled WGS sequence"/>
</dbReference>
<dbReference type="AlphaFoldDB" id="A0A2G8RDH2"/>
<reference evidence="1 2" key="1">
    <citation type="submission" date="2013-09" db="EMBL/GenBank/DDBJ databases">
        <title>Genome sequencing of Phaeobacter antarcticus sp. nov. SM1211.</title>
        <authorList>
            <person name="Zhang X.-Y."/>
            <person name="Liu C."/>
            <person name="Chen X.-L."/>
            <person name="Xie B.-B."/>
            <person name="Qin Q.-L."/>
            <person name="Rong J.-C."/>
            <person name="Zhang Y.-Z."/>
        </authorList>
    </citation>
    <scope>NUCLEOTIDE SEQUENCE [LARGE SCALE GENOMIC DNA]</scope>
    <source>
        <strain evidence="1 2">SM1211</strain>
    </source>
</reference>
<comment type="caution">
    <text evidence="1">The sequence shown here is derived from an EMBL/GenBank/DDBJ whole genome shotgun (WGS) entry which is preliminary data.</text>
</comment>
<protein>
    <submittedName>
        <fullName evidence="1">Uncharacterized protein</fullName>
    </submittedName>
</protein>
<dbReference type="Pfam" id="PF20135">
    <property type="entry name" value="DUF6525"/>
    <property type="match status" value="1"/>
</dbReference>
<evidence type="ECO:0000313" key="1">
    <source>
        <dbReference type="EMBL" id="PIL19625.1"/>
    </source>
</evidence>
<dbReference type="EMBL" id="AWWI01000096">
    <property type="protein sequence ID" value="PIL19625.1"/>
    <property type="molecule type" value="Genomic_DNA"/>
</dbReference>
<proteinExistence type="predicted"/>
<name>A0A2G8RDH2_9RHOB</name>